<name>A0A022RMR5_ERYGU</name>
<protein>
    <submittedName>
        <fullName evidence="1">Uncharacterized protein</fullName>
    </submittedName>
</protein>
<reference evidence="1 2" key="1">
    <citation type="journal article" date="2013" name="Proc. Natl. Acad. Sci. U.S.A.">
        <title>Fine-scale variation in meiotic recombination in Mimulus inferred from population shotgun sequencing.</title>
        <authorList>
            <person name="Hellsten U."/>
            <person name="Wright K.M."/>
            <person name="Jenkins J."/>
            <person name="Shu S."/>
            <person name="Yuan Y."/>
            <person name="Wessler S.R."/>
            <person name="Schmutz J."/>
            <person name="Willis J.H."/>
            <person name="Rokhsar D.S."/>
        </authorList>
    </citation>
    <scope>NUCLEOTIDE SEQUENCE [LARGE SCALE GENOMIC DNA]</scope>
    <source>
        <strain evidence="2">cv. DUN x IM62</strain>
    </source>
</reference>
<gene>
    <name evidence="1" type="ORF">MIMGU_mgv1a0233661mg</name>
</gene>
<organism evidence="1 2">
    <name type="scientific">Erythranthe guttata</name>
    <name type="common">Yellow monkey flower</name>
    <name type="synonym">Mimulus guttatus</name>
    <dbReference type="NCBI Taxonomy" id="4155"/>
    <lineage>
        <taxon>Eukaryota</taxon>
        <taxon>Viridiplantae</taxon>
        <taxon>Streptophyta</taxon>
        <taxon>Embryophyta</taxon>
        <taxon>Tracheophyta</taxon>
        <taxon>Spermatophyta</taxon>
        <taxon>Magnoliopsida</taxon>
        <taxon>eudicotyledons</taxon>
        <taxon>Gunneridae</taxon>
        <taxon>Pentapetalae</taxon>
        <taxon>asterids</taxon>
        <taxon>lamiids</taxon>
        <taxon>Lamiales</taxon>
        <taxon>Phrymaceae</taxon>
        <taxon>Erythranthe</taxon>
    </lineage>
</organism>
<evidence type="ECO:0000313" key="1">
    <source>
        <dbReference type="EMBL" id="EYU40250.1"/>
    </source>
</evidence>
<keyword evidence="2" id="KW-1185">Reference proteome</keyword>
<dbReference type="AlphaFoldDB" id="A0A022RMR5"/>
<sequence>DNGDLTMPPNPFPATSNSVGARHYQTEMAIILEE</sequence>
<feature type="non-terminal residue" evidence="1">
    <location>
        <position position="1"/>
    </location>
</feature>
<accession>A0A022RMR5</accession>
<proteinExistence type="predicted"/>
<evidence type="ECO:0000313" key="2">
    <source>
        <dbReference type="Proteomes" id="UP000030748"/>
    </source>
</evidence>
<dbReference type="EMBL" id="KI630412">
    <property type="protein sequence ID" value="EYU40250.1"/>
    <property type="molecule type" value="Genomic_DNA"/>
</dbReference>
<dbReference type="Proteomes" id="UP000030748">
    <property type="component" value="Unassembled WGS sequence"/>
</dbReference>